<sequence length="637" mass="71149">MEDFTPYDTPIPVNHKLNSGQDGKEVDCRLYHAMIGSLLYLTASKPDIMFAVCICSRFQAKPKESHLIAVKRIFCYMKGKQRLGLWFPHGSNFEFNAYTDSDFGGCCLDRKSTTGGCQFLDLVDPTAIKRLWFEFLIKMTGLDRIHATDGSSQECDMLKVKKLFMAKMARHVEYKHNQVPLLDPNMPEAIHFQGIINFLNRSRLHVALSANPYISLPYIQQFWDTVHHDTDVEPHVLHATSNNTEVAISVETIRAALALGGANDDPMSYPGTMIMGCFQRMGYRGRPNDTQARKGATDSDSSRDFSSDHYERLATLPLANAGKRIKSKANKPRRKSVRNPPSGSVHGKRTLIDESSDSDSDAIPVPKAQKLMSASIAAAHSSQDVEDATFVASLLVTPLTSKHPSPVISPNVPHTSDAGPSKPSDYERITFLESHVLDLQTLLDTLVYTDTQRQLDDDDNDPSGNIEGDRQYADVDPISRVPGDSISVNIEGTKNDFGVNEDILLLEFFADSEEEEAEKLEFLDDIDELFDDFEEDVMDNDVEEGEIVEIEIEKSKDKVTYEGSDGLNVSYNFIQDVVIPEFSCNGVTDSMDSVEDITTPDDTAQSKIDSDVDTTHTVSPKLNEEPVMYRNTRMTRE</sequence>
<evidence type="ECO:0000313" key="1">
    <source>
        <dbReference type="EMBL" id="KAI3774004.1"/>
    </source>
</evidence>
<reference evidence="2" key="1">
    <citation type="journal article" date="2022" name="Mol. Ecol. Resour.">
        <title>The genomes of chicory, endive, great burdock and yacon provide insights into Asteraceae palaeo-polyploidization history and plant inulin production.</title>
        <authorList>
            <person name="Fan W."/>
            <person name="Wang S."/>
            <person name="Wang H."/>
            <person name="Wang A."/>
            <person name="Jiang F."/>
            <person name="Liu H."/>
            <person name="Zhao H."/>
            <person name="Xu D."/>
            <person name="Zhang Y."/>
        </authorList>
    </citation>
    <scope>NUCLEOTIDE SEQUENCE [LARGE SCALE GENOMIC DNA]</scope>
    <source>
        <strain evidence="2">cv. Yunnan</strain>
    </source>
</reference>
<reference evidence="1 2" key="2">
    <citation type="journal article" date="2022" name="Mol. Ecol. Resour.">
        <title>The genomes of chicory, endive, great burdock and yacon provide insights into Asteraceae paleo-polyploidization history and plant inulin production.</title>
        <authorList>
            <person name="Fan W."/>
            <person name="Wang S."/>
            <person name="Wang H."/>
            <person name="Wang A."/>
            <person name="Jiang F."/>
            <person name="Liu H."/>
            <person name="Zhao H."/>
            <person name="Xu D."/>
            <person name="Zhang Y."/>
        </authorList>
    </citation>
    <scope>NUCLEOTIDE SEQUENCE [LARGE SCALE GENOMIC DNA]</scope>
    <source>
        <strain evidence="2">cv. Yunnan</strain>
        <tissue evidence="1">Leaves</tissue>
    </source>
</reference>
<gene>
    <name evidence="1" type="ORF">L1987_48546</name>
</gene>
<name>A0ACB9FS85_9ASTR</name>
<protein>
    <submittedName>
        <fullName evidence="1">Uncharacterized protein</fullName>
    </submittedName>
</protein>
<evidence type="ECO:0000313" key="2">
    <source>
        <dbReference type="Proteomes" id="UP001056120"/>
    </source>
</evidence>
<dbReference type="Proteomes" id="UP001056120">
    <property type="component" value="Linkage Group LG16"/>
</dbReference>
<dbReference type="EMBL" id="CM042033">
    <property type="protein sequence ID" value="KAI3774004.1"/>
    <property type="molecule type" value="Genomic_DNA"/>
</dbReference>
<proteinExistence type="predicted"/>
<keyword evidence="2" id="KW-1185">Reference proteome</keyword>
<comment type="caution">
    <text evidence="1">The sequence shown here is derived from an EMBL/GenBank/DDBJ whole genome shotgun (WGS) entry which is preliminary data.</text>
</comment>
<organism evidence="1 2">
    <name type="scientific">Smallanthus sonchifolius</name>
    <dbReference type="NCBI Taxonomy" id="185202"/>
    <lineage>
        <taxon>Eukaryota</taxon>
        <taxon>Viridiplantae</taxon>
        <taxon>Streptophyta</taxon>
        <taxon>Embryophyta</taxon>
        <taxon>Tracheophyta</taxon>
        <taxon>Spermatophyta</taxon>
        <taxon>Magnoliopsida</taxon>
        <taxon>eudicotyledons</taxon>
        <taxon>Gunneridae</taxon>
        <taxon>Pentapetalae</taxon>
        <taxon>asterids</taxon>
        <taxon>campanulids</taxon>
        <taxon>Asterales</taxon>
        <taxon>Asteraceae</taxon>
        <taxon>Asteroideae</taxon>
        <taxon>Heliantheae alliance</taxon>
        <taxon>Millerieae</taxon>
        <taxon>Smallanthus</taxon>
    </lineage>
</organism>
<accession>A0ACB9FS85</accession>